<evidence type="ECO:0000313" key="3">
    <source>
        <dbReference type="EMBL" id="MDT0631977.1"/>
    </source>
</evidence>
<dbReference type="InterPro" id="IPR036388">
    <property type="entry name" value="WH-like_DNA-bd_sf"/>
</dbReference>
<dbReference type="InterPro" id="IPR000525">
    <property type="entry name" value="Initiator_Rep_WH1"/>
</dbReference>
<gene>
    <name evidence="3" type="ORF">RM540_09485</name>
</gene>
<keyword evidence="4" id="KW-1185">Reference proteome</keyword>
<dbReference type="Pfam" id="PF01051">
    <property type="entry name" value="Rep3_N"/>
    <property type="match status" value="1"/>
</dbReference>
<name>A0ABU3BRQ7_9BACT</name>
<dbReference type="Pfam" id="PF21205">
    <property type="entry name" value="Rep3_C"/>
    <property type="match status" value="1"/>
</dbReference>
<dbReference type="EMBL" id="JAVRHT010000019">
    <property type="protein sequence ID" value="MDT0631977.1"/>
    <property type="molecule type" value="Genomic_DNA"/>
</dbReference>
<evidence type="ECO:0000313" key="4">
    <source>
        <dbReference type="Proteomes" id="UP001267426"/>
    </source>
</evidence>
<organism evidence="3 4">
    <name type="scientific">Rubrivirga litoralis</name>
    <dbReference type="NCBI Taxonomy" id="3075598"/>
    <lineage>
        <taxon>Bacteria</taxon>
        <taxon>Pseudomonadati</taxon>
        <taxon>Rhodothermota</taxon>
        <taxon>Rhodothermia</taxon>
        <taxon>Rhodothermales</taxon>
        <taxon>Rubricoccaceae</taxon>
        <taxon>Rubrivirga</taxon>
    </lineage>
</organism>
<dbReference type="InterPro" id="IPR036390">
    <property type="entry name" value="WH_DNA-bd_sf"/>
</dbReference>
<dbReference type="Proteomes" id="UP001267426">
    <property type="component" value="Unassembled WGS sequence"/>
</dbReference>
<dbReference type="SUPFAM" id="SSF46785">
    <property type="entry name" value="Winged helix' DNA-binding domain"/>
    <property type="match status" value="1"/>
</dbReference>
<evidence type="ECO:0000259" key="2">
    <source>
        <dbReference type="Pfam" id="PF01051"/>
    </source>
</evidence>
<comment type="similarity">
    <text evidence="1">Belongs to the initiator RepB protein family.</text>
</comment>
<comment type="caution">
    <text evidence="3">The sequence shown here is derived from an EMBL/GenBank/DDBJ whole genome shotgun (WGS) entry which is preliminary data.</text>
</comment>
<sequence>MLIAGNNVEVKKHVGAIHVKGALLLLQRKAANALLLNAYEELPDDSVKEHTVRVSELAAAIGYDSNDHETLKRTLEALVDLKITWNLLDPSGQREWGVGSFLASARIKGGVCRYAYPAPLRELLYNPQIYARVNLAVQTRFSSGSALALYENCLRFLNVGTTGWIRLDDWRGLLGVGDGQYPEYKRFRSKVLTPSIKQVNEHSDIRIAMETKREKRRVAAIRFSVERGPTLDETALEVVIEPVAEEADTAAPDPGAEVRGRLAEFGLTEAQAADLTAEFAAERVSRNLSFVEDKLASGGDIKNLAAYTVAAVRGDYERSGRAANRKRTAAQRKAAEKAAAAQQALFPSPAAAVLRQGGEEGDAQDRQLDVAVAALSDDDRAVLDAEAVALLRESGSGWWREVEGAVESGTTGDLGIAVRSVLQVARRDVMRER</sequence>
<dbReference type="RefSeq" id="WP_311663462.1">
    <property type="nucleotide sequence ID" value="NZ_JAVRHT010000019.1"/>
</dbReference>
<protein>
    <submittedName>
        <fullName evidence="3">Replication initiation protein</fullName>
    </submittedName>
</protein>
<reference evidence="3 4" key="1">
    <citation type="submission" date="2023-09" db="EMBL/GenBank/DDBJ databases">
        <authorList>
            <person name="Rey-Velasco X."/>
        </authorList>
    </citation>
    <scope>NUCLEOTIDE SEQUENCE [LARGE SCALE GENOMIC DNA]</scope>
    <source>
        <strain evidence="3 4">F394</strain>
    </source>
</reference>
<feature type="domain" description="Initiator Rep protein WH1" evidence="2">
    <location>
        <begin position="10"/>
        <end position="153"/>
    </location>
</feature>
<evidence type="ECO:0000256" key="1">
    <source>
        <dbReference type="ARBA" id="ARBA00038283"/>
    </source>
</evidence>
<dbReference type="Gene3D" id="1.10.10.10">
    <property type="entry name" value="Winged helix-like DNA-binding domain superfamily/Winged helix DNA-binding domain"/>
    <property type="match status" value="1"/>
</dbReference>
<accession>A0ABU3BRQ7</accession>
<proteinExistence type="inferred from homology"/>